<keyword evidence="4" id="KW-0206">Cytoskeleton</keyword>
<organism evidence="5 6">
    <name type="scientific">Jaculus jaculus</name>
    <name type="common">Lesser Egyptian jerboa</name>
    <dbReference type="NCBI Taxonomy" id="51337"/>
    <lineage>
        <taxon>Eukaryota</taxon>
        <taxon>Metazoa</taxon>
        <taxon>Chordata</taxon>
        <taxon>Craniata</taxon>
        <taxon>Vertebrata</taxon>
        <taxon>Euteleostomi</taxon>
        <taxon>Mammalia</taxon>
        <taxon>Eutheria</taxon>
        <taxon>Euarchontoglires</taxon>
        <taxon>Glires</taxon>
        <taxon>Rodentia</taxon>
        <taxon>Myomorpha</taxon>
        <taxon>Dipodoidea</taxon>
        <taxon>Dipodidae</taxon>
        <taxon>Dipodinae</taxon>
        <taxon>Jaculus</taxon>
    </lineage>
</organism>
<comment type="subcellular location">
    <subcellularLocation>
        <location evidence="1">Cytoplasm</location>
        <location evidence="1">Cytoskeleton</location>
        <location evidence="1">Microtubule organizing center</location>
    </subcellularLocation>
</comment>
<dbReference type="InterPro" id="IPR022214">
    <property type="entry name" value="MZT1"/>
</dbReference>
<dbReference type="GO" id="GO:0005813">
    <property type="term" value="C:centrosome"/>
    <property type="evidence" value="ECO:0007669"/>
    <property type="project" value="TreeGrafter"/>
</dbReference>
<keyword evidence="6" id="KW-1185">Reference proteome</keyword>
<dbReference type="GO" id="GO:0031021">
    <property type="term" value="C:interphase microtubule organizing center"/>
    <property type="evidence" value="ECO:0007669"/>
    <property type="project" value="TreeGrafter"/>
</dbReference>
<comment type="similarity">
    <text evidence="2">Belongs to the MOZART1 family.</text>
</comment>
<evidence type="ECO:0000313" key="6">
    <source>
        <dbReference type="Proteomes" id="UP000694385"/>
    </source>
</evidence>
<dbReference type="GO" id="GO:0051415">
    <property type="term" value="P:microtubule nucleation by interphase microtubule organizing center"/>
    <property type="evidence" value="ECO:0007669"/>
    <property type="project" value="TreeGrafter"/>
</dbReference>
<evidence type="ECO:0000256" key="3">
    <source>
        <dbReference type="ARBA" id="ARBA00022490"/>
    </source>
</evidence>
<evidence type="ECO:0000256" key="4">
    <source>
        <dbReference type="ARBA" id="ARBA00023212"/>
    </source>
</evidence>
<dbReference type="GO" id="GO:0090307">
    <property type="term" value="P:mitotic spindle assembly"/>
    <property type="evidence" value="ECO:0007669"/>
    <property type="project" value="TreeGrafter"/>
</dbReference>
<dbReference type="GO" id="GO:0033566">
    <property type="term" value="P:gamma-tubulin complex localization"/>
    <property type="evidence" value="ECO:0007669"/>
    <property type="project" value="InterPro"/>
</dbReference>
<dbReference type="OMA" id="MEILFIC"/>
<protein>
    <recommendedName>
        <fullName evidence="7">Mitotic-spindle organizing protein 1</fullName>
    </recommendedName>
</protein>
<dbReference type="Pfam" id="PF12554">
    <property type="entry name" value="MOZART1"/>
    <property type="match status" value="1"/>
</dbReference>
<dbReference type="AlphaFoldDB" id="A0A8C5L442"/>
<evidence type="ECO:0000313" key="5">
    <source>
        <dbReference type="Ensembl" id="ENSJJAP00000020096.1"/>
    </source>
</evidence>
<name>A0A8C5L442_JACJA</name>
<dbReference type="PANTHER" id="PTHR28520">
    <property type="entry name" value="MITOTIC-SPINDLE ORGANIZING PROTEIN 1"/>
    <property type="match status" value="1"/>
</dbReference>
<dbReference type="GO" id="GO:0000931">
    <property type="term" value="C:gamma-tubulin ring complex"/>
    <property type="evidence" value="ECO:0007669"/>
    <property type="project" value="InterPro"/>
</dbReference>
<evidence type="ECO:0000256" key="2">
    <source>
        <dbReference type="ARBA" id="ARBA00011015"/>
    </source>
</evidence>
<keyword evidence="3" id="KW-0963">Cytoplasm</keyword>
<reference evidence="5" key="2">
    <citation type="submission" date="2025-09" db="UniProtKB">
        <authorList>
            <consortium name="Ensembl"/>
        </authorList>
    </citation>
    <scope>IDENTIFICATION</scope>
</reference>
<evidence type="ECO:0008006" key="7">
    <source>
        <dbReference type="Google" id="ProtNLM"/>
    </source>
</evidence>
<accession>A0A8C5L442</accession>
<dbReference type="PANTHER" id="PTHR28520:SF2">
    <property type="entry name" value="MITOTIC-SPINDLE ORGANIZING PROTEIN 1"/>
    <property type="match status" value="1"/>
</dbReference>
<dbReference type="GO" id="GO:0005819">
    <property type="term" value="C:spindle"/>
    <property type="evidence" value="ECO:0007669"/>
    <property type="project" value="TreeGrafter"/>
</dbReference>
<dbReference type="Ensembl" id="ENSJJAT00000026637.1">
    <property type="protein sequence ID" value="ENSJJAP00000020096.1"/>
    <property type="gene ID" value="ENSJJAG00000020873.1"/>
</dbReference>
<dbReference type="GeneTree" id="ENSGT00390000005954"/>
<dbReference type="Proteomes" id="UP000694385">
    <property type="component" value="Unassembled WGS sequence"/>
</dbReference>
<evidence type="ECO:0000256" key="1">
    <source>
        <dbReference type="ARBA" id="ARBA00004267"/>
    </source>
</evidence>
<sequence>PTSRSGPVAANLKAVKETMDVLLEISRTLNTGLVMENLSIFVLSCEQGINPEALSSVIEELCKATEALKAAENMTS</sequence>
<proteinExistence type="inferred from homology"/>
<reference evidence="5" key="1">
    <citation type="submission" date="2025-08" db="UniProtKB">
        <authorList>
            <consortium name="Ensembl"/>
        </authorList>
    </citation>
    <scope>IDENTIFICATION</scope>
</reference>